<evidence type="ECO:0000256" key="1">
    <source>
        <dbReference type="SAM" id="MobiDB-lite"/>
    </source>
</evidence>
<dbReference type="STRING" id="99883.ENSTNIP00000005091"/>
<dbReference type="PANTHER" id="PTHR15381:SF1">
    <property type="entry name" value="CHONDROITIN SULFATE PROTEOGLYCAN 5"/>
    <property type="match status" value="1"/>
</dbReference>
<evidence type="ECO:0000313" key="3">
    <source>
        <dbReference type="Ensembl" id="ENSTNIP00000005091.1"/>
    </source>
</evidence>
<feature type="domain" description="Chromo" evidence="2">
    <location>
        <begin position="22"/>
        <end position="296"/>
    </location>
</feature>
<reference evidence="3" key="3">
    <citation type="submission" date="2025-09" db="UniProtKB">
        <authorList>
            <consortium name="Ensembl"/>
        </authorList>
    </citation>
    <scope>IDENTIFICATION</scope>
</reference>
<dbReference type="GO" id="GO:0045202">
    <property type="term" value="C:synapse"/>
    <property type="evidence" value="ECO:0007669"/>
    <property type="project" value="TreeGrafter"/>
</dbReference>
<organism evidence="3 4">
    <name type="scientific">Tetraodon nigroviridis</name>
    <name type="common">Spotted green pufferfish</name>
    <name type="synonym">Chelonodon nigroviridis</name>
    <dbReference type="NCBI Taxonomy" id="99883"/>
    <lineage>
        <taxon>Eukaryota</taxon>
        <taxon>Metazoa</taxon>
        <taxon>Chordata</taxon>
        <taxon>Craniata</taxon>
        <taxon>Vertebrata</taxon>
        <taxon>Euteleostomi</taxon>
        <taxon>Actinopterygii</taxon>
        <taxon>Neopterygii</taxon>
        <taxon>Teleostei</taxon>
        <taxon>Neoteleostei</taxon>
        <taxon>Acanthomorphata</taxon>
        <taxon>Eupercaria</taxon>
        <taxon>Tetraodontiformes</taxon>
        <taxon>Tetradontoidea</taxon>
        <taxon>Tetraodontidae</taxon>
        <taxon>Tetraodon</taxon>
    </lineage>
</organism>
<dbReference type="InterPro" id="IPR036420">
    <property type="entry name" value="BRCT_dom_sf"/>
</dbReference>
<dbReference type="OMA" id="RRVHAGW"/>
<dbReference type="Pfam" id="PF16496">
    <property type="entry name" value="SWIRM-assoc_2"/>
    <property type="match status" value="1"/>
</dbReference>
<dbReference type="SUPFAM" id="SSF52113">
    <property type="entry name" value="BRCT domain"/>
    <property type="match status" value="1"/>
</dbReference>
<dbReference type="InterPro" id="IPR032450">
    <property type="entry name" value="SMARCC_N"/>
</dbReference>
<name>H3CA19_TETNG</name>
<proteinExistence type="predicted"/>
<dbReference type="PANTHER" id="PTHR15381">
    <property type="entry name" value="CHONDROITIN SULFATE PROTEOGLYCAN 5 -RELATED"/>
    <property type="match status" value="1"/>
</dbReference>
<protein>
    <recommendedName>
        <fullName evidence="2">Chromo domain-containing protein</fullName>
    </recommendedName>
</protein>
<dbReference type="Ensembl" id="ENSTNIT00000005237.1">
    <property type="protein sequence ID" value="ENSTNIP00000005091.1"/>
    <property type="gene ID" value="ENSTNIG00000002540.1"/>
</dbReference>
<evidence type="ECO:0000313" key="4">
    <source>
        <dbReference type="Proteomes" id="UP000007303"/>
    </source>
</evidence>
<evidence type="ECO:0000259" key="2">
    <source>
        <dbReference type="PROSITE" id="PS52032"/>
    </source>
</evidence>
<dbReference type="HOGENOM" id="CLU_856728_0_0_1"/>
<feature type="region of interest" description="Disordered" evidence="1">
    <location>
        <begin position="295"/>
        <end position="325"/>
    </location>
</feature>
<keyword evidence="4" id="KW-1185">Reference proteome</keyword>
<dbReference type="Proteomes" id="UP000007303">
    <property type="component" value="Unassembled WGS sequence"/>
</dbReference>
<sequence length="325" mass="36994">MATMSGGSNFGFSGIGQANTGTPTHYRKDGSPSAWFWESPDTLAQLEGVRQWIGKHYKKYVLVDPPSCQALATVTLQLLQFQEDAFGRQAADPALTKLPIHCFLDLRPGGGLCHILGTAHKFKAEQGWRRFDLQNPSRTERNVEMFAAIEVALVQNSCVSQPVVYLDHMLDHELASKLTTIIVKHQGTLTDDRILASHHVFPLNSSTNDDNWMRPVVQKDKHVLVHWGMHPDSYDSWLSSSEVDGKVEEPPHTEKPWRVPADWVLDTDVFNEWMNEEDYLVNERNIPVNFRQRISLREEQDTKSTPIKKRRRSPSPSSESRKKGR</sequence>
<accession>H3CA19</accession>
<dbReference type="GO" id="GO:0048858">
    <property type="term" value="P:cell projection morphogenesis"/>
    <property type="evidence" value="ECO:0007669"/>
    <property type="project" value="TreeGrafter"/>
</dbReference>
<dbReference type="AlphaFoldDB" id="H3CA19"/>
<dbReference type="InterPro" id="IPR049898">
    <property type="entry name" value="MARR_BRCT_CHROMO"/>
</dbReference>
<dbReference type="PROSITE" id="PS52032">
    <property type="entry name" value="MARR_BRCT_CHROMO"/>
    <property type="match status" value="1"/>
</dbReference>
<reference evidence="4" key="1">
    <citation type="journal article" date="2004" name="Nature">
        <title>Genome duplication in the teleost fish Tetraodon nigroviridis reveals the early vertebrate proto-karyotype.</title>
        <authorList>
            <person name="Jaillon O."/>
            <person name="Aury J.-M."/>
            <person name="Brunet F."/>
            <person name="Petit J.-L."/>
            <person name="Stange-Thomann N."/>
            <person name="Mauceli E."/>
            <person name="Bouneau L."/>
            <person name="Fischer C."/>
            <person name="Ozouf-Costaz C."/>
            <person name="Bernot A."/>
            <person name="Nicaud S."/>
            <person name="Jaffe D."/>
            <person name="Fisher S."/>
            <person name="Lutfalla G."/>
            <person name="Dossat C."/>
            <person name="Segurens B."/>
            <person name="Dasilva C."/>
            <person name="Salanoubat M."/>
            <person name="Levy M."/>
            <person name="Boudet N."/>
            <person name="Castellano S."/>
            <person name="Anthouard V."/>
            <person name="Jubin C."/>
            <person name="Castelli V."/>
            <person name="Katinka M."/>
            <person name="Vacherie B."/>
            <person name="Biemont C."/>
            <person name="Skalli Z."/>
            <person name="Cattolico L."/>
            <person name="Poulain J."/>
            <person name="De Berardinis V."/>
            <person name="Cruaud C."/>
            <person name="Duprat S."/>
            <person name="Brottier P."/>
            <person name="Coutanceau J.-P."/>
            <person name="Gouzy J."/>
            <person name="Parra G."/>
            <person name="Lardier G."/>
            <person name="Chapple C."/>
            <person name="McKernan K.J."/>
            <person name="McEwan P."/>
            <person name="Bosak S."/>
            <person name="Kellis M."/>
            <person name="Volff J.-N."/>
            <person name="Guigo R."/>
            <person name="Zody M.C."/>
            <person name="Mesirov J."/>
            <person name="Lindblad-Toh K."/>
            <person name="Birren B."/>
            <person name="Nusbaum C."/>
            <person name="Kahn D."/>
            <person name="Robinson-Rechavi M."/>
            <person name="Laudet V."/>
            <person name="Schachter V."/>
            <person name="Quetier F."/>
            <person name="Saurin W."/>
            <person name="Scarpelli C."/>
            <person name="Wincker P."/>
            <person name="Lander E.S."/>
            <person name="Weissenbach J."/>
            <person name="Roest Crollius H."/>
        </authorList>
    </citation>
    <scope>NUCLEOTIDE SEQUENCE [LARGE SCALE GENOMIC DNA]</scope>
</reference>
<dbReference type="GeneTree" id="ENSGT00940000156347"/>
<dbReference type="InParanoid" id="H3CA19"/>
<reference evidence="3" key="2">
    <citation type="submission" date="2025-08" db="UniProtKB">
        <authorList>
            <consortium name="Ensembl"/>
        </authorList>
    </citation>
    <scope>IDENTIFICATION</scope>
</reference>